<dbReference type="InterPro" id="IPR052958">
    <property type="entry name" value="IFN-induced_PKR_regulator"/>
</dbReference>
<keyword evidence="3" id="KW-1185">Reference proteome</keyword>
<name>A0A671WKW6_SPAAU</name>
<dbReference type="AlphaFoldDB" id="A0A671WKW6"/>
<reference evidence="2" key="1">
    <citation type="submission" date="2021-04" db="EMBL/GenBank/DDBJ databases">
        <authorList>
            <consortium name="Wellcome Sanger Institute Data Sharing"/>
        </authorList>
    </citation>
    <scope>NUCLEOTIDE SEQUENCE [LARGE SCALE GENOMIC DNA]</scope>
</reference>
<proteinExistence type="predicted"/>
<organism evidence="2 3">
    <name type="scientific">Sparus aurata</name>
    <name type="common">Gilthead sea bream</name>
    <dbReference type="NCBI Taxonomy" id="8175"/>
    <lineage>
        <taxon>Eukaryota</taxon>
        <taxon>Metazoa</taxon>
        <taxon>Chordata</taxon>
        <taxon>Craniata</taxon>
        <taxon>Vertebrata</taxon>
        <taxon>Euteleostomi</taxon>
        <taxon>Actinopterygii</taxon>
        <taxon>Neopterygii</taxon>
        <taxon>Teleostei</taxon>
        <taxon>Neoteleostei</taxon>
        <taxon>Acanthomorphata</taxon>
        <taxon>Eupercaria</taxon>
        <taxon>Spariformes</taxon>
        <taxon>Sparidae</taxon>
        <taxon>Sparus</taxon>
    </lineage>
</organism>
<evidence type="ECO:0000259" key="1">
    <source>
        <dbReference type="Pfam" id="PF05699"/>
    </source>
</evidence>
<dbReference type="Ensembl" id="ENSSAUT00010041839.1">
    <property type="protein sequence ID" value="ENSSAUP00010039700.1"/>
    <property type="gene ID" value="ENSSAUG00010016710.1"/>
</dbReference>
<dbReference type="PANTHER" id="PTHR46289:SF14">
    <property type="entry name" value="DUF4371 DOMAIN-CONTAINING PROTEIN"/>
    <property type="match status" value="1"/>
</dbReference>
<dbReference type="GeneTree" id="ENSGT00940000154356"/>
<evidence type="ECO:0000313" key="3">
    <source>
        <dbReference type="Proteomes" id="UP000472265"/>
    </source>
</evidence>
<accession>A0A671WKW6</accession>
<protein>
    <recommendedName>
        <fullName evidence="1">HAT C-terminal dimerisation domain-containing protein</fullName>
    </recommendedName>
</protein>
<sequence>MVASLGLELSNCRGQSYDNAISDDEKRDTRNEAGALCGKLEQLETAFMAHFWDAILDRFQATSIMLQKSDINILTAVNLLKSLRAFVSSQRDQFDIYEKAALNVTGVNKTYKRDLQRSRKRKTFADEEGANDVSNLHSGRDKFKIETFYVIIDKLVSCLDHRLSAYKHLTEIFGVLFLVETASSSEITEHANTLVSAYPSDLDSGLANELLQFRSFMFPETDKSPSNMLKTILKFGLQSVFPNVYVALRMFLTLPVTNCEGERSFSHLGRIKNELRTSMKQKRLKSLSLLAIESELVRDLDFSDVVEEFARRKARKKVIT</sequence>
<reference evidence="2" key="3">
    <citation type="submission" date="2025-09" db="UniProtKB">
        <authorList>
            <consortium name="Ensembl"/>
        </authorList>
    </citation>
    <scope>IDENTIFICATION</scope>
</reference>
<gene>
    <name evidence="2" type="primary">LOC115596960</name>
</gene>
<dbReference type="OMA" id="EITEHAN"/>
<dbReference type="InParanoid" id="A0A671WKW6"/>
<dbReference type="InterPro" id="IPR008906">
    <property type="entry name" value="HATC_C_dom"/>
</dbReference>
<dbReference type="Pfam" id="PF05699">
    <property type="entry name" value="Dimer_Tnp_hAT"/>
    <property type="match status" value="1"/>
</dbReference>
<dbReference type="PANTHER" id="PTHR46289">
    <property type="entry name" value="52 KDA REPRESSOR OF THE INHIBITOR OF THE PROTEIN KINASE-LIKE PROTEIN-RELATED"/>
    <property type="match status" value="1"/>
</dbReference>
<dbReference type="GO" id="GO:0046983">
    <property type="term" value="F:protein dimerization activity"/>
    <property type="evidence" value="ECO:0007669"/>
    <property type="project" value="InterPro"/>
</dbReference>
<dbReference type="InterPro" id="IPR012337">
    <property type="entry name" value="RNaseH-like_sf"/>
</dbReference>
<evidence type="ECO:0000313" key="2">
    <source>
        <dbReference type="Ensembl" id="ENSSAUP00010039700.1"/>
    </source>
</evidence>
<dbReference type="Proteomes" id="UP000472265">
    <property type="component" value="Chromosome 15"/>
</dbReference>
<feature type="domain" description="HAT C-terminal dimerisation" evidence="1">
    <location>
        <begin position="237"/>
        <end position="287"/>
    </location>
</feature>
<reference evidence="2" key="2">
    <citation type="submission" date="2025-08" db="UniProtKB">
        <authorList>
            <consortium name="Ensembl"/>
        </authorList>
    </citation>
    <scope>IDENTIFICATION</scope>
</reference>
<dbReference type="SUPFAM" id="SSF53098">
    <property type="entry name" value="Ribonuclease H-like"/>
    <property type="match status" value="1"/>
</dbReference>